<comment type="caution">
    <text evidence="3">The sequence shown here is derived from an EMBL/GenBank/DDBJ whole genome shotgun (WGS) entry which is preliminary data.</text>
</comment>
<dbReference type="PANTHER" id="PTHR42910:SF1">
    <property type="entry name" value="MAJOR FACILITATOR SUPERFAMILY (MFS) PROFILE DOMAIN-CONTAINING PROTEIN"/>
    <property type="match status" value="1"/>
</dbReference>
<evidence type="ECO:0000313" key="3">
    <source>
        <dbReference type="EMBL" id="RZT61103.1"/>
    </source>
</evidence>
<dbReference type="PANTHER" id="PTHR42910">
    <property type="entry name" value="TRANSPORTER SCO4007-RELATED"/>
    <property type="match status" value="1"/>
</dbReference>
<dbReference type="InterPro" id="IPR036259">
    <property type="entry name" value="MFS_trans_sf"/>
</dbReference>
<dbReference type="AlphaFoldDB" id="A0A4Q7TL69"/>
<feature type="transmembrane region" description="Helical" evidence="2">
    <location>
        <begin position="88"/>
        <end position="109"/>
    </location>
</feature>
<keyword evidence="4" id="KW-1185">Reference proteome</keyword>
<evidence type="ECO:0000256" key="2">
    <source>
        <dbReference type="SAM" id="Phobius"/>
    </source>
</evidence>
<dbReference type="Proteomes" id="UP000291832">
    <property type="component" value="Unassembled WGS sequence"/>
</dbReference>
<accession>A0A4Q7TL69</accession>
<dbReference type="EMBL" id="SHKI01000007">
    <property type="protein sequence ID" value="RZT61103.1"/>
    <property type="molecule type" value="Genomic_DNA"/>
</dbReference>
<feature type="transmembrane region" description="Helical" evidence="2">
    <location>
        <begin position="130"/>
        <end position="148"/>
    </location>
</feature>
<feature type="transmembrane region" description="Helical" evidence="2">
    <location>
        <begin position="65"/>
        <end position="82"/>
    </location>
</feature>
<sequence>MFWSRGLIALFVFASFGVLWSGMALPLHAPPWGLNEAQIGLFGLVGLAGALGAAHAGTWADRGHARRVTGIALALLTGSWALTGQLPWSLWLLVAGVGVLDFVVHAAYVSNQHLLTARCPDRASAVAGGYTVFYPLGSALGATVTTALQAAAGWGAASVLGAVFAAAALIVWAVSSGTRRGARDGASEAAGPQRHPITPWRLAGE</sequence>
<keyword evidence="2" id="KW-0812">Transmembrane</keyword>
<name>A0A4Q7TL69_9MICO</name>
<proteinExistence type="predicted"/>
<feature type="transmembrane region" description="Helical" evidence="2">
    <location>
        <begin position="40"/>
        <end position="58"/>
    </location>
</feature>
<organism evidence="3 4">
    <name type="scientific">Leucobacter luti</name>
    <dbReference type="NCBI Taxonomy" id="340320"/>
    <lineage>
        <taxon>Bacteria</taxon>
        <taxon>Bacillati</taxon>
        <taxon>Actinomycetota</taxon>
        <taxon>Actinomycetes</taxon>
        <taxon>Micrococcales</taxon>
        <taxon>Microbacteriaceae</taxon>
        <taxon>Leucobacter</taxon>
    </lineage>
</organism>
<feature type="transmembrane region" description="Helical" evidence="2">
    <location>
        <begin position="154"/>
        <end position="174"/>
    </location>
</feature>
<dbReference type="Pfam" id="PF07690">
    <property type="entry name" value="MFS_1"/>
    <property type="match status" value="1"/>
</dbReference>
<dbReference type="GO" id="GO:0022857">
    <property type="term" value="F:transmembrane transporter activity"/>
    <property type="evidence" value="ECO:0007669"/>
    <property type="project" value="InterPro"/>
</dbReference>
<feature type="region of interest" description="Disordered" evidence="1">
    <location>
        <begin position="183"/>
        <end position="205"/>
    </location>
</feature>
<evidence type="ECO:0000313" key="4">
    <source>
        <dbReference type="Proteomes" id="UP000291832"/>
    </source>
</evidence>
<dbReference type="SUPFAM" id="SSF103473">
    <property type="entry name" value="MFS general substrate transporter"/>
    <property type="match status" value="1"/>
</dbReference>
<keyword evidence="2" id="KW-0472">Membrane</keyword>
<protein>
    <submittedName>
        <fullName evidence="3">MFS transporter</fullName>
    </submittedName>
</protein>
<keyword evidence="2" id="KW-1133">Transmembrane helix</keyword>
<dbReference type="InterPro" id="IPR011701">
    <property type="entry name" value="MFS"/>
</dbReference>
<dbReference type="Gene3D" id="1.20.1250.20">
    <property type="entry name" value="MFS general substrate transporter like domains"/>
    <property type="match status" value="1"/>
</dbReference>
<reference evidence="3 4" key="1">
    <citation type="journal article" date="2015" name="Stand. Genomic Sci.">
        <title>Genomic Encyclopedia of Bacterial and Archaeal Type Strains, Phase III: the genomes of soil and plant-associated and newly described type strains.</title>
        <authorList>
            <person name="Whitman W.B."/>
            <person name="Woyke T."/>
            <person name="Klenk H.P."/>
            <person name="Zhou Y."/>
            <person name="Lilburn T.G."/>
            <person name="Beck B.J."/>
            <person name="De Vos P."/>
            <person name="Vandamme P."/>
            <person name="Eisen J.A."/>
            <person name="Garrity G."/>
            <person name="Hugenholtz P."/>
            <person name="Kyrpides N.C."/>
        </authorList>
    </citation>
    <scope>NUCLEOTIDE SEQUENCE [LARGE SCALE GENOMIC DNA]</scope>
    <source>
        <strain evidence="3 4">RF6</strain>
    </source>
</reference>
<evidence type="ECO:0000256" key="1">
    <source>
        <dbReference type="SAM" id="MobiDB-lite"/>
    </source>
</evidence>
<gene>
    <name evidence="3" type="ORF">EV139_2852</name>
</gene>